<name>A0AA36M6H3_CYLNA</name>
<protein>
    <submittedName>
        <fullName evidence="2">Uncharacterized protein</fullName>
    </submittedName>
</protein>
<dbReference type="AlphaFoldDB" id="A0AA36M6H3"/>
<dbReference type="EMBL" id="CATQJL010000223">
    <property type="protein sequence ID" value="CAJ0599763.1"/>
    <property type="molecule type" value="Genomic_DNA"/>
</dbReference>
<dbReference type="Proteomes" id="UP001176961">
    <property type="component" value="Unassembled WGS sequence"/>
</dbReference>
<feature type="compositionally biased region" description="Basic and acidic residues" evidence="1">
    <location>
        <begin position="167"/>
        <end position="182"/>
    </location>
</feature>
<proteinExistence type="predicted"/>
<sequence>MTRVTRRVLQMSDRELAAVIAVAMPGRKIEDLRRDERQEICIKWLFANGLSINHQFTIDIEDDDIYVLMSNKNSCECCAKDTDVVSVKHFDSGAIGTSLAIFNKLEEEGVVQLQLPIRKDTPGSYSQTSLAVPRVHKRTNSDGNIPASKPKPAAGQVHPITTQPKAQDFDAKNRSKLEKPKEEEKEMNCCKSLYREFMSCCFQLWSLC</sequence>
<evidence type="ECO:0000256" key="1">
    <source>
        <dbReference type="SAM" id="MobiDB-lite"/>
    </source>
</evidence>
<evidence type="ECO:0000313" key="2">
    <source>
        <dbReference type="EMBL" id="CAJ0599763.1"/>
    </source>
</evidence>
<organism evidence="2 3">
    <name type="scientific">Cylicocyclus nassatus</name>
    <name type="common">Nematode worm</name>
    <dbReference type="NCBI Taxonomy" id="53992"/>
    <lineage>
        <taxon>Eukaryota</taxon>
        <taxon>Metazoa</taxon>
        <taxon>Ecdysozoa</taxon>
        <taxon>Nematoda</taxon>
        <taxon>Chromadorea</taxon>
        <taxon>Rhabditida</taxon>
        <taxon>Rhabditina</taxon>
        <taxon>Rhabditomorpha</taxon>
        <taxon>Strongyloidea</taxon>
        <taxon>Strongylidae</taxon>
        <taxon>Cylicocyclus</taxon>
    </lineage>
</organism>
<accession>A0AA36M6H3</accession>
<gene>
    <name evidence="2" type="ORF">CYNAS_LOCUS11746</name>
</gene>
<reference evidence="2" key="1">
    <citation type="submission" date="2023-07" db="EMBL/GenBank/DDBJ databases">
        <authorList>
            <consortium name="CYATHOMIX"/>
        </authorList>
    </citation>
    <scope>NUCLEOTIDE SEQUENCE</scope>
    <source>
        <strain evidence="2">N/A</strain>
    </source>
</reference>
<evidence type="ECO:0000313" key="3">
    <source>
        <dbReference type="Proteomes" id="UP001176961"/>
    </source>
</evidence>
<comment type="caution">
    <text evidence="2">The sequence shown here is derived from an EMBL/GenBank/DDBJ whole genome shotgun (WGS) entry which is preliminary data.</text>
</comment>
<keyword evidence="3" id="KW-1185">Reference proteome</keyword>
<feature type="region of interest" description="Disordered" evidence="1">
    <location>
        <begin position="136"/>
        <end position="182"/>
    </location>
</feature>